<evidence type="ECO:0000313" key="2">
    <source>
        <dbReference type="EMBL" id="MBD0832677.1"/>
    </source>
</evidence>
<protein>
    <submittedName>
        <fullName evidence="2">Uncharacterized protein</fullName>
    </submittedName>
</protein>
<keyword evidence="1" id="KW-0812">Transmembrane</keyword>
<reference evidence="2 3" key="1">
    <citation type="submission" date="2020-09" db="EMBL/GenBank/DDBJ databases">
        <title>TT11 complete genome.</title>
        <authorList>
            <person name="Wu Z."/>
        </authorList>
    </citation>
    <scope>NUCLEOTIDE SEQUENCE [LARGE SCALE GENOMIC DNA]</scope>
    <source>
        <strain evidence="2 3">TT11</strain>
    </source>
</reference>
<dbReference type="Proteomes" id="UP000600588">
    <property type="component" value="Unassembled WGS sequence"/>
</dbReference>
<organism evidence="2 3">
    <name type="scientific">Aestuariibaculum sediminum</name>
    <dbReference type="NCBI Taxonomy" id="2770637"/>
    <lineage>
        <taxon>Bacteria</taxon>
        <taxon>Pseudomonadati</taxon>
        <taxon>Bacteroidota</taxon>
        <taxon>Flavobacteriia</taxon>
        <taxon>Flavobacteriales</taxon>
        <taxon>Flavobacteriaceae</taxon>
    </lineage>
</organism>
<sequence>MNLENTEAFLKKFGYNFTRYNNELVVNMPDAQCISLDFSKPDDVNITNKLSSWNYLTGLLRMELKYAFILNLIVTVLISIGLLFYDSNIGLIFFIAVTLWSVIWGLTYKSKIERFKQFLFNWERHNNLMV</sequence>
<feature type="transmembrane region" description="Helical" evidence="1">
    <location>
        <begin position="66"/>
        <end position="85"/>
    </location>
</feature>
<gene>
    <name evidence="2" type="ORF">ICJ83_11085</name>
</gene>
<evidence type="ECO:0000256" key="1">
    <source>
        <dbReference type="SAM" id="Phobius"/>
    </source>
</evidence>
<keyword evidence="1" id="KW-1133">Transmembrane helix</keyword>
<keyword evidence="1" id="KW-0472">Membrane</keyword>
<feature type="transmembrane region" description="Helical" evidence="1">
    <location>
        <begin position="91"/>
        <end position="108"/>
    </location>
</feature>
<comment type="caution">
    <text evidence="2">The sequence shown here is derived from an EMBL/GenBank/DDBJ whole genome shotgun (WGS) entry which is preliminary data.</text>
</comment>
<accession>A0A8J6Q9Q1</accession>
<evidence type="ECO:0000313" key="3">
    <source>
        <dbReference type="Proteomes" id="UP000600588"/>
    </source>
</evidence>
<dbReference type="RefSeq" id="WP_188230463.1">
    <property type="nucleotide sequence ID" value="NZ_JACVXB010000004.1"/>
</dbReference>
<dbReference type="EMBL" id="JACVXB010000004">
    <property type="protein sequence ID" value="MBD0832677.1"/>
    <property type="molecule type" value="Genomic_DNA"/>
</dbReference>
<dbReference type="AlphaFoldDB" id="A0A8J6Q9Q1"/>
<proteinExistence type="predicted"/>
<keyword evidence="3" id="KW-1185">Reference proteome</keyword>
<name>A0A8J6Q9Q1_9FLAO</name>